<name>S8BWZ3_9LAMI</name>
<comment type="caution">
    <text evidence="8">The sequence shown here is derived from an EMBL/GenBank/DDBJ whole genome shotgun (WGS) entry which is preliminary data.</text>
</comment>
<feature type="compositionally biased region" description="Polar residues" evidence="7">
    <location>
        <begin position="166"/>
        <end position="178"/>
    </location>
</feature>
<dbReference type="Proteomes" id="UP000015453">
    <property type="component" value="Unassembled WGS sequence"/>
</dbReference>
<dbReference type="GO" id="GO:0009736">
    <property type="term" value="P:cytokinin-activated signaling pathway"/>
    <property type="evidence" value="ECO:0007669"/>
    <property type="project" value="UniProtKB-KW"/>
</dbReference>
<evidence type="ECO:0000256" key="4">
    <source>
        <dbReference type="ARBA" id="ARBA00022864"/>
    </source>
</evidence>
<accession>S8BWZ3</accession>
<keyword evidence="3" id="KW-0203">Cytokinin biosynthesis</keyword>
<evidence type="ECO:0000256" key="2">
    <source>
        <dbReference type="ARBA" id="ARBA00022490"/>
    </source>
</evidence>
<dbReference type="OrthoDB" id="759087at2759"/>
<feature type="region of interest" description="Disordered" evidence="7">
    <location>
        <begin position="128"/>
        <end position="178"/>
    </location>
</feature>
<evidence type="ECO:0000256" key="7">
    <source>
        <dbReference type="SAM" id="MobiDB-lite"/>
    </source>
</evidence>
<sequence length="178" mass="19137">MDLSGSECSSGCESGWTVYLDRLTNSASDTYLMPGGTVGEVGDDLSMVSDASSRPPESSTKYYYGSAKDGKRNDDDDSSRKGKNKDSCLNDTATSPVLHRFEARSLSIDRNLADLSIKTSTDLRWVLQGNAGAPPLPHRSRGYEFSDENLTGFSKGETASKKHTSLFKSSTKGGKSGQ</sequence>
<keyword evidence="9" id="KW-1185">Reference proteome</keyword>
<dbReference type="GO" id="GO:0005737">
    <property type="term" value="C:cytoplasm"/>
    <property type="evidence" value="ECO:0007669"/>
    <property type="project" value="UniProtKB-SubCell"/>
</dbReference>
<feature type="region of interest" description="Disordered" evidence="7">
    <location>
        <begin position="35"/>
        <end position="94"/>
    </location>
</feature>
<evidence type="ECO:0000256" key="6">
    <source>
        <dbReference type="ARBA" id="ARBA00024199"/>
    </source>
</evidence>
<dbReference type="EMBL" id="AUSU01008606">
    <property type="protein sequence ID" value="EPS59140.1"/>
    <property type="molecule type" value="Genomic_DNA"/>
</dbReference>
<dbReference type="InterPro" id="IPR044670">
    <property type="entry name" value="SOFL"/>
</dbReference>
<protein>
    <submittedName>
        <fullName evidence="8">Uncharacterized protein</fullName>
    </submittedName>
</protein>
<dbReference type="AlphaFoldDB" id="S8BWZ3"/>
<evidence type="ECO:0000313" key="8">
    <source>
        <dbReference type="EMBL" id="EPS59140.1"/>
    </source>
</evidence>
<organism evidence="8 9">
    <name type="scientific">Genlisea aurea</name>
    <dbReference type="NCBI Taxonomy" id="192259"/>
    <lineage>
        <taxon>Eukaryota</taxon>
        <taxon>Viridiplantae</taxon>
        <taxon>Streptophyta</taxon>
        <taxon>Embryophyta</taxon>
        <taxon>Tracheophyta</taxon>
        <taxon>Spermatophyta</taxon>
        <taxon>Magnoliopsida</taxon>
        <taxon>eudicotyledons</taxon>
        <taxon>Gunneridae</taxon>
        <taxon>Pentapetalae</taxon>
        <taxon>asterids</taxon>
        <taxon>lamiids</taxon>
        <taxon>Lamiales</taxon>
        <taxon>Lentibulariaceae</taxon>
        <taxon>Genlisea</taxon>
    </lineage>
</organism>
<dbReference type="PANTHER" id="PTHR33347:SF34">
    <property type="entry name" value="PROTEIN SOB FIVE-LIKE 6"/>
    <property type="match status" value="1"/>
</dbReference>
<proteinExistence type="inferred from homology"/>
<gene>
    <name evidence="8" type="ORF">M569_15670</name>
</gene>
<comment type="similarity">
    <text evidence="6">Belongs to the SOFL plant protein family.</text>
</comment>
<dbReference type="PANTHER" id="PTHR33347">
    <property type="entry name" value="OSJNBA0091C07.3 PROTEIN"/>
    <property type="match status" value="1"/>
</dbReference>
<evidence type="ECO:0000256" key="1">
    <source>
        <dbReference type="ARBA" id="ARBA00004496"/>
    </source>
</evidence>
<feature type="compositionally biased region" description="Polar residues" evidence="7">
    <location>
        <begin position="49"/>
        <end position="61"/>
    </location>
</feature>
<dbReference type="GO" id="GO:0009691">
    <property type="term" value="P:cytokinin biosynthetic process"/>
    <property type="evidence" value="ECO:0007669"/>
    <property type="project" value="UniProtKB-KW"/>
</dbReference>
<keyword evidence="5" id="KW-0539">Nucleus</keyword>
<feature type="compositionally biased region" description="Basic and acidic residues" evidence="7">
    <location>
        <begin position="68"/>
        <end position="88"/>
    </location>
</feature>
<evidence type="ECO:0000256" key="5">
    <source>
        <dbReference type="ARBA" id="ARBA00023242"/>
    </source>
</evidence>
<reference evidence="8 9" key="1">
    <citation type="journal article" date="2013" name="BMC Genomics">
        <title>The miniature genome of a carnivorous plant Genlisea aurea contains a low number of genes and short non-coding sequences.</title>
        <authorList>
            <person name="Leushkin E.V."/>
            <person name="Sutormin R.A."/>
            <person name="Nabieva E.R."/>
            <person name="Penin A.A."/>
            <person name="Kondrashov A.S."/>
            <person name="Logacheva M.D."/>
        </authorList>
    </citation>
    <scope>NUCLEOTIDE SEQUENCE [LARGE SCALE GENOMIC DNA]</scope>
</reference>
<comment type="subcellular location">
    <subcellularLocation>
        <location evidence="1">Cytoplasm</location>
    </subcellularLocation>
</comment>
<evidence type="ECO:0000313" key="9">
    <source>
        <dbReference type="Proteomes" id="UP000015453"/>
    </source>
</evidence>
<keyword evidence="2" id="KW-0963">Cytoplasm</keyword>
<evidence type="ECO:0000256" key="3">
    <source>
        <dbReference type="ARBA" id="ARBA00022712"/>
    </source>
</evidence>
<keyword evidence="4" id="KW-0932">Cytokinin signaling pathway</keyword>